<keyword evidence="2" id="KW-1185">Reference proteome</keyword>
<proteinExistence type="predicted"/>
<sequence length="215" mass="25096">MSCSTQNTPDQLRVDCFCGLRSPLGTALTDDNVGRRFLGCVNYHKIISLLLETRFFFFNRNVAPGPDEKCKSFEWVDPETCARGKEFGRWIVKKNMDLQNKLADLGKKMEECKRSEEWFEVKMSSTKNEMNEMENGFKLKMEEWQKREAWYAVKMEEVESKNSDLRKKNKVLKEKVESGKWKVNVLVAMMLAMVGIVVVFFCGEGRWKEKMLAFP</sequence>
<dbReference type="Proteomes" id="UP000828048">
    <property type="component" value="Chromosome 9"/>
</dbReference>
<gene>
    <name evidence="1" type="ORF">Vadar_034530</name>
</gene>
<organism evidence="1 2">
    <name type="scientific">Vaccinium darrowii</name>
    <dbReference type="NCBI Taxonomy" id="229202"/>
    <lineage>
        <taxon>Eukaryota</taxon>
        <taxon>Viridiplantae</taxon>
        <taxon>Streptophyta</taxon>
        <taxon>Embryophyta</taxon>
        <taxon>Tracheophyta</taxon>
        <taxon>Spermatophyta</taxon>
        <taxon>Magnoliopsida</taxon>
        <taxon>eudicotyledons</taxon>
        <taxon>Gunneridae</taxon>
        <taxon>Pentapetalae</taxon>
        <taxon>asterids</taxon>
        <taxon>Ericales</taxon>
        <taxon>Ericaceae</taxon>
        <taxon>Vaccinioideae</taxon>
        <taxon>Vaccinieae</taxon>
        <taxon>Vaccinium</taxon>
    </lineage>
</organism>
<evidence type="ECO:0000313" key="1">
    <source>
        <dbReference type="EMBL" id="KAH7867526.1"/>
    </source>
</evidence>
<name>A0ACB7ZNI0_9ERIC</name>
<protein>
    <submittedName>
        <fullName evidence="1">Uncharacterized protein</fullName>
    </submittedName>
</protein>
<reference evidence="1 2" key="1">
    <citation type="journal article" date="2021" name="Hortic Res">
        <title>High-quality reference genome and annotation aids understanding of berry development for evergreen blueberry (Vaccinium darrowii).</title>
        <authorList>
            <person name="Yu J."/>
            <person name="Hulse-Kemp A.M."/>
            <person name="Babiker E."/>
            <person name="Staton M."/>
        </authorList>
    </citation>
    <scope>NUCLEOTIDE SEQUENCE [LARGE SCALE GENOMIC DNA]</scope>
    <source>
        <strain evidence="2">cv. NJ 8807/NJ 8810</strain>
        <tissue evidence="1">Young leaf</tissue>
    </source>
</reference>
<dbReference type="EMBL" id="CM037159">
    <property type="protein sequence ID" value="KAH7867526.1"/>
    <property type="molecule type" value="Genomic_DNA"/>
</dbReference>
<evidence type="ECO:0000313" key="2">
    <source>
        <dbReference type="Proteomes" id="UP000828048"/>
    </source>
</evidence>
<accession>A0ACB7ZNI0</accession>
<comment type="caution">
    <text evidence="1">The sequence shown here is derived from an EMBL/GenBank/DDBJ whole genome shotgun (WGS) entry which is preliminary data.</text>
</comment>